<keyword evidence="1" id="KW-0472">Membrane</keyword>
<feature type="transmembrane region" description="Helical" evidence="1">
    <location>
        <begin position="57"/>
        <end position="78"/>
    </location>
</feature>
<keyword evidence="1" id="KW-0812">Transmembrane</keyword>
<keyword evidence="3" id="KW-1185">Reference proteome</keyword>
<feature type="transmembrane region" description="Helical" evidence="1">
    <location>
        <begin position="149"/>
        <end position="169"/>
    </location>
</feature>
<dbReference type="AlphaFoldDB" id="A0A974NR04"/>
<organism evidence="2 3">
    <name type="scientific">Peribacillus psychrosaccharolyticus</name>
    <name type="common">Bacillus psychrosaccharolyticus</name>
    <dbReference type="NCBI Taxonomy" id="1407"/>
    <lineage>
        <taxon>Bacteria</taxon>
        <taxon>Bacillati</taxon>
        <taxon>Bacillota</taxon>
        <taxon>Bacilli</taxon>
        <taxon>Bacillales</taxon>
        <taxon>Bacillaceae</taxon>
        <taxon>Peribacillus</taxon>
    </lineage>
</organism>
<accession>A0A974NR04</accession>
<sequence>MLKLIKLEIKKFKLAGYLKTVLFINLGIMIALCGIYFAEKSEGISTLGTYKESFEMIGILVRAAFIVFASVLISKLIIDEYRNNTISILFTYPINRKKIMLAKILLIAGFTFVNILLSSVFIGFMFFLADLGLNFVPEQLTSGTLTESIIQMPLIAFAAAGMGLVPLYFGMIKKSVPVTIVTSILLISLTNTTVDDFTLSKVLAIPIVLGFIGVLVAYFSVRNIDHVDID</sequence>
<feature type="transmembrane region" description="Helical" evidence="1">
    <location>
        <begin position="176"/>
        <end position="194"/>
    </location>
</feature>
<feature type="transmembrane region" description="Helical" evidence="1">
    <location>
        <begin position="20"/>
        <end position="37"/>
    </location>
</feature>
<feature type="transmembrane region" description="Helical" evidence="1">
    <location>
        <begin position="99"/>
        <end position="129"/>
    </location>
</feature>
<name>A0A974NR04_PERPY</name>
<protein>
    <submittedName>
        <fullName evidence="2">ABC transporter permease</fullName>
    </submittedName>
</protein>
<evidence type="ECO:0000256" key="1">
    <source>
        <dbReference type="SAM" id="Phobius"/>
    </source>
</evidence>
<keyword evidence="1" id="KW-1133">Transmembrane helix</keyword>
<dbReference type="Pfam" id="PF12730">
    <property type="entry name" value="ABC2_membrane_4"/>
    <property type="match status" value="1"/>
</dbReference>
<reference evidence="2 3" key="1">
    <citation type="submission" date="2021-01" db="EMBL/GenBank/DDBJ databases">
        <title>FDA dAtabase for Regulatory Grade micrObial Sequences (FDA-ARGOS): Supporting development and validation of Infectious Disease Dx tests.</title>
        <authorList>
            <person name="Nelson B."/>
            <person name="Plummer A."/>
            <person name="Tallon L."/>
            <person name="Sadzewicz L."/>
            <person name="Zhao X."/>
            <person name="Boylan J."/>
            <person name="Ott S."/>
            <person name="Bowen H."/>
            <person name="Vavikolanu K."/>
            <person name="Mehta A."/>
            <person name="Aluvathingal J."/>
            <person name="Nadendla S."/>
            <person name="Myers T."/>
            <person name="Yan Y."/>
            <person name="Sichtig H."/>
        </authorList>
    </citation>
    <scope>NUCLEOTIDE SEQUENCE [LARGE SCALE GENOMIC DNA]</scope>
    <source>
        <strain evidence="2 3">FDAARGOS_1161</strain>
    </source>
</reference>
<evidence type="ECO:0000313" key="2">
    <source>
        <dbReference type="EMBL" id="QQT02402.1"/>
    </source>
</evidence>
<dbReference type="EMBL" id="CP068053">
    <property type="protein sequence ID" value="QQT02402.1"/>
    <property type="molecule type" value="Genomic_DNA"/>
</dbReference>
<proteinExistence type="predicted"/>
<dbReference type="RefSeq" id="WP_040372493.1">
    <property type="nucleotide sequence ID" value="NZ_CP068053.1"/>
</dbReference>
<feature type="transmembrane region" description="Helical" evidence="1">
    <location>
        <begin position="200"/>
        <end position="221"/>
    </location>
</feature>
<evidence type="ECO:0000313" key="3">
    <source>
        <dbReference type="Proteomes" id="UP000595254"/>
    </source>
</evidence>
<dbReference type="KEGG" id="ppsr:I6J18_11520"/>
<dbReference type="Proteomes" id="UP000595254">
    <property type="component" value="Chromosome"/>
</dbReference>
<gene>
    <name evidence="2" type="ORF">I6J18_11520</name>
</gene>